<gene>
    <name evidence="2" type="ORF">GDO81_029178</name>
</gene>
<sequence length="96" mass="10659">MGFFTLSTVFLLAMFQWNVESASIKPPKCPENSTYAGYGICYLTCENMDTFSPTDPCREILKFTCKCDSGFLAQSGTHGLTVQCVRPEDCKAKTHV</sequence>
<keyword evidence="1" id="KW-0732">Signal</keyword>
<accession>A0AAV6ZRW4</accession>
<evidence type="ECO:0000313" key="2">
    <source>
        <dbReference type="EMBL" id="KAG8550050.1"/>
    </source>
</evidence>
<dbReference type="EMBL" id="WNYA01000094">
    <property type="protein sequence ID" value="KAG8550050.1"/>
    <property type="molecule type" value="Genomic_DNA"/>
</dbReference>
<feature type="signal peptide" evidence="1">
    <location>
        <begin position="1"/>
        <end position="21"/>
    </location>
</feature>
<dbReference type="Gene3D" id="2.10.25.10">
    <property type="entry name" value="Laminin"/>
    <property type="match status" value="1"/>
</dbReference>
<organism evidence="2 3">
    <name type="scientific">Engystomops pustulosus</name>
    <name type="common">Tungara frog</name>
    <name type="synonym">Physalaemus pustulosus</name>
    <dbReference type="NCBI Taxonomy" id="76066"/>
    <lineage>
        <taxon>Eukaryota</taxon>
        <taxon>Metazoa</taxon>
        <taxon>Chordata</taxon>
        <taxon>Craniata</taxon>
        <taxon>Vertebrata</taxon>
        <taxon>Euteleostomi</taxon>
        <taxon>Amphibia</taxon>
        <taxon>Batrachia</taxon>
        <taxon>Anura</taxon>
        <taxon>Neobatrachia</taxon>
        <taxon>Hyloidea</taxon>
        <taxon>Leptodactylidae</taxon>
        <taxon>Leiuperinae</taxon>
        <taxon>Engystomops</taxon>
    </lineage>
</organism>
<dbReference type="AlphaFoldDB" id="A0AAV6ZRW4"/>
<proteinExistence type="predicted"/>
<name>A0AAV6ZRW4_ENGPU</name>
<evidence type="ECO:0000313" key="3">
    <source>
        <dbReference type="Proteomes" id="UP000824782"/>
    </source>
</evidence>
<protein>
    <recommendedName>
        <fullName evidence="4">TIL domain-containing protein</fullName>
    </recommendedName>
</protein>
<dbReference type="InterPro" id="IPR036084">
    <property type="entry name" value="Ser_inhib-like_sf"/>
</dbReference>
<comment type="caution">
    <text evidence="2">The sequence shown here is derived from an EMBL/GenBank/DDBJ whole genome shotgun (WGS) entry which is preliminary data.</text>
</comment>
<evidence type="ECO:0008006" key="4">
    <source>
        <dbReference type="Google" id="ProtNLM"/>
    </source>
</evidence>
<feature type="chain" id="PRO_5043350053" description="TIL domain-containing protein" evidence="1">
    <location>
        <begin position="22"/>
        <end position="96"/>
    </location>
</feature>
<dbReference type="SUPFAM" id="SSF57567">
    <property type="entry name" value="Serine protease inhibitors"/>
    <property type="match status" value="1"/>
</dbReference>
<reference evidence="2" key="1">
    <citation type="thesis" date="2020" institute="ProQuest LLC" country="789 East Eisenhower Parkway, Ann Arbor, MI, USA">
        <title>Comparative Genomics and Chromosome Evolution.</title>
        <authorList>
            <person name="Mudd A.B."/>
        </authorList>
    </citation>
    <scope>NUCLEOTIDE SEQUENCE</scope>
    <source>
        <strain evidence="2">237g6f4</strain>
        <tissue evidence="2">Blood</tissue>
    </source>
</reference>
<evidence type="ECO:0000256" key="1">
    <source>
        <dbReference type="SAM" id="SignalP"/>
    </source>
</evidence>
<dbReference type="Proteomes" id="UP000824782">
    <property type="component" value="Unassembled WGS sequence"/>
</dbReference>
<keyword evidence="3" id="KW-1185">Reference proteome</keyword>